<evidence type="ECO:0000313" key="1">
    <source>
        <dbReference type="EMBL" id="ADI63219.1"/>
    </source>
</evidence>
<dbReference type="CDD" id="cd00865">
    <property type="entry name" value="PEBP_bact_arch"/>
    <property type="match status" value="1"/>
</dbReference>
<accession>D7E1J2</accession>
<dbReference type="PROSITE" id="PS51257">
    <property type="entry name" value="PROKAR_LIPOPROTEIN"/>
    <property type="match status" value="1"/>
</dbReference>
<proteinExistence type="predicted"/>
<dbReference type="Proteomes" id="UP000001511">
    <property type="component" value="Chromosome"/>
</dbReference>
<dbReference type="HOGENOM" id="CLU_083918_3_0_3"/>
<protein>
    <submittedName>
        <fullName evidence="1">PEBP family protein</fullName>
    </submittedName>
</protein>
<dbReference type="AlphaFoldDB" id="D7E1J2"/>
<gene>
    <name evidence="1" type="ordered locus">Aazo_0791</name>
</gene>
<organism evidence="1 2">
    <name type="scientific">Nostoc azollae (strain 0708)</name>
    <name type="common">Anabaena azollae (strain 0708)</name>
    <dbReference type="NCBI Taxonomy" id="551115"/>
    <lineage>
        <taxon>Bacteria</taxon>
        <taxon>Bacillati</taxon>
        <taxon>Cyanobacteriota</taxon>
        <taxon>Cyanophyceae</taxon>
        <taxon>Nostocales</taxon>
        <taxon>Nostocaceae</taxon>
        <taxon>Trichormus</taxon>
    </lineage>
</organism>
<keyword evidence="2" id="KW-1185">Reference proteome</keyword>
<name>D7E1J2_NOSA0</name>
<dbReference type="InterPro" id="IPR005247">
    <property type="entry name" value="YbhB_YbcL/LppC-like"/>
</dbReference>
<dbReference type="STRING" id="551115.Aazo_0791"/>
<dbReference type="Gene3D" id="3.90.280.10">
    <property type="entry name" value="PEBP-like"/>
    <property type="match status" value="1"/>
</dbReference>
<dbReference type="EMBL" id="CP002059">
    <property type="protein sequence ID" value="ADI63219.1"/>
    <property type="molecule type" value="Genomic_DNA"/>
</dbReference>
<dbReference type="Pfam" id="PF01161">
    <property type="entry name" value="PBP"/>
    <property type="match status" value="1"/>
</dbReference>
<dbReference type="InterPro" id="IPR008914">
    <property type="entry name" value="PEBP"/>
</dbReference>
<evidence type="ECO:0000313" key="2">
    <source>
        <dbReference type="Proteomes" id="UP000001511"/>
    </source>
</evidence>
<sequence length="193" mass="21181">MPQRRGFLNQSFAIFGLVGLWLISSCSLTGNRSESKQEVKTMKLTSSAFINNGLIPAKYTCDGADISPPLSWDEIPSETQSLALIVDDPDALARNFVHWVIYDITPTVNQLPEKIIGSKTIPSGGVQGKNDFGKLGYGGLCPPSGIHRYFFQLYALDQKLSLGTGASKSQMISAMEGHILEKAELIGRYQRQR</sequence>
<dbReference type="RefSeq" id="WP_013190237.1">
    <property type="nucleotide sequence ID" value="NC_014248.1"/>
</dbReference>
<dbReference type="SUPFAM" id="SSF49777">
    <property type="entry name" value="PEBP-like"/>
    <property type="match status" value="1"/>
</dbReference>
<dbReference type="KEGG" id="naz:Aazo_0791"/>
<dbReference type="InterPro" id="IPR036610">
    <property type="entry name" value="PEBP-like_sf"/>
</dbReference>
<dbReference type="eggNOG" id="COG1881">
    <property type="taxonomic scope" value="Bacteria"/>
</dbReference>
<dbReference type="PANTHER" id="PTHR30289">
    <property type="entry name" value="UNCHARACTERIZED PROTEIN YBCL-RELATED"/>
    <property type="match status" value="1"/>
</dbReference>
<dbReference type="PANTHER" id="PTHR30289:SF1">
    <property type="entry name" value="PEBP (PHOSPHATIDYLETHANOLAMINE-BINDING PROTEIN) FAMILY PROTEIN"/>
    <property type="match status" value="1"/>
</dbReference>
<reference evidence="1 2" key="1">
    <citation type="journal article" date="2010" name="PLoS ONE">
        <title>Genome erosion in a nitrogen-fixing vertically transmitted endosymbiotic multicellular cyanobacterium.</title>
        <authorList>
            <person name="Ran L."/>
            <person name="Larsson J."/>
            <person name="Vigil-Stenman T."/>
            <person name="Nylander J.A."/>
            <person name="Ininbergs K."/>
            <person name="Zheng W.W."/>
            <person name="Lapidus A."/>
            <person name="Lowry S."/>
            <person name="Haselkorn R."/>
            <person name="Bergman B."/>
        </authorList>
    </citation>
    <scope>NUCLEOTIDE SEQUENCE [LARGE SCALE GENOMIC DNA]</scope>
    <source>
        <strain evidence="1 2">0708</strain>
    </source>
</reference>
<dbReference type="OrthoDB" id="9797506at2"/>
<dbReference type="NCBIfam" id="TIGR00481">
    <property type="entry name" value="YbhB/YbcL family Raf kinase inhibitor-like protein"/>
    <property type="match status" value="1"/>
</dbReference>